<keyword evidence="2" id="KW-0812">Transmembrane</keyword>
<keyword evidence="3" id="KW-1185">Reference proteome</keyword>
<evidence type="ECO:0000313" key="4">
    <source>
        <dbReference type="RefSeq" id="XP_005091687.2"/>
    </source>
</evidence>
<protein>
    <submittedName>
        <fullName evidence="4">Uncharacterized protein LOC101863565</fullName>
    </submittedName>
</protein>
<keyword evidence="2" id="KW-0472">Membrane</keyword>
<sequence>MPGSFLAKYLPSRRQTDSFMMNGGIHHAGGNNKNSGHKASDATNITSGSSMDDPETPCDQAQIKFLPRTDSQRAARGVCRQWSTKEKYLLLLSAFLFLLCVAFVFLAFTRDLQLRDQLAESSKTKVCSTKACVSTALLKKIVFV</sequence>
<organism evidence="3 4">
    <name type="scientific">Aplysia californica</name>
    <name type="common">California sea hare</name>
    <dbReference type="NCBI Taxonomy" id="6500"/>
    <lineage>
        <taxon>Eukaryota</taxon>
        <taxon>Metazoa</taxon>
        <taxon>Spiralia</taxon>
        <taxon>Lophotrochozoa</taxon>
        <taxon>Mollusca</taxon>
        <taxon>Gastropoda</taxon>
        <taxon>Heterobranchia</taxon>
        <taxon>Euthyneura</taxon>
        <taxon>Tectipleura</taxon>
        <taxon>Aplysiida</taxon>
        <taxon>Aplysioidea</taxon>
        <taxon>Aplysiidae</taxon>
        <taxon>Aplysia</taxon>
    </lineage>
</organism>
<name>A0ABM0JE84_APLCA</name>
<proteinExistence type="predicted"/>
<dbReference type="Proteomes" id="UP000694888">
    <property type="component" value="Unplaced"/>
</dbReference>
<feature type="region of interest" description="Disordered" evidence="1">
    <location>
        <begin position="21"/>
        <end position="56"/>
    </location>
</feature>
<accession>A0ABM0JE84</accession>
<dbReference type="GeneID" id="101863565"/>
<reference evidence="4" key="1">
    <citation type="submission" date="2025-08" db="UniProtKB">
        <authorList>
            <consortium name="RefSeq"/>
        </authorList>
    </citation>
    <scope>IDENTIFICATION</scope>
</reference>
<evidence type="ECO:0000256" key="2">
    <source>
        <dbReference type="SAM" id="Phobius"/>
    </source>
</evidence>
<evidence type="ECO:0000256" key="1">
    <source>
        <dbReference type="SAM" id="MobiDB-lite"/>
    </source>
</evidence>
<feature type="transmembrane region" description="Helical" evidence="2">
    <location>
        <begin position="88"/>
        <end position="108"/>
    </location>
</feature>
<feature type="compositionally biased region" description="Polar residues" evidence="1">
    <location>
        <begin position="41"/>
        <end position="50"/>
    </location>
</feature>
<gene>
    <name evidence="4" type="primary">LOC101863565</name>
</gene>
<keyword evidence="2" id="KW-1133">Transmembrane helix</keyword>
<dbReference type="RefSeq" id="XP_005091687.2">
    <property type="nucleotide sequence ID" value="XM_005091630.3"/>
</dbReference>
<evidence type="ECO:0000313" key="3">
    <source>
        <dbReference type="Proteomes" id="UP000694888"/>
    </source>
</evidence>